<dbReference type="NCBIfam" id="TIGR00726">
    <property type="entry name" value="peptidoglycan editing factor PgeF"/>
    <property type="match status" value="1"/>
</dbReference>
<dbReference type="Pfam" id="PF02578">
    <property type="entry name" value="Cu-oxidase_4"/>
    <property type="match status" value="1"/>
</dbReference>
<sequence>MSPDGAFPSVSGTPWPGISYFCSTREGGVSEGPWSSMNVGLHTGDRLSHVQANRHVLRRFLPGEPVWLNQVHGCEVLDADQSLMDLSPGSPSVVPTADASITMQRGRVLAIMTADCLPVVLASTDGRALGVAHAGWRGLAAGILEQTLAALHQRHQSAASWRAWIGPAIGPRHFEVGADVYAAFVDHDDQARRFFAKAVSGEKWLADLPSLARHRLERAGVDSIELSGHCTYSRPDLFYSYRRETETGRLVTLAWLDAQSSQ</sequence>
<comment type="catalytic activity">
    <reaction evidence="1">
        <text>inosine + phosphate = alpha-D-ribose 1-phosphate + hypoxanthine</text>
        <dbReference type="Rhea" id="RHEA:27646"/>
        <dbReference type="ChEBI" id="CHEBI:17368"/>
        <dbReference type="ChEBI" id="CHEBI:17596"/>
        <dbReference type="ChEBI" id="CHEBI:43474"/>
        <dbReference type="ChEBI" id="CHEBI:57720"/>
        <dbReference type="EC" id="2.4.2.1"/>
    </reaction>
    <physiologicalReaction direction="left-to-right" evidence="1">
        <dbReference type="Rhea" id="RHEA:27647"/>
    </physiologicalReaction>
</comment>
<dbReference type="PANTHER" id="PTHR30616">
    <property type="entry name" value="UNCHARACTERIZED PROTEIN YFIH"/>
    <property type="match status" value="1"/>
</dbReference>
<dbReference type="GO" id="GO:0017061">
    <property type="term" value="F:S-methyl-5-thioadenosine phosphorylase activity"/>
    <property type="evidence" value="ECO:0007669"/>
    <property type="project" value="UniProtKB-EC"/>
</dbReference>
<dbReference type="InterPro" id="IPR011324">
    <property type="entry name" value="Cytotoxic_necrot_fac-like_cat"/>
</dbReference>
<comment type="caution">
    <text evidence="11">The sequence shown here is derived from an EMBL/GenBank/DDBJ whole genome shotgun (WGS) entry which is preliminary data.</text>
</comment>
<evidence type="ECO:0000313" key="11">
    <source>
        <dbReference type="EMBL" id="PLC55456.1"/>
    </source>
</evidence>
<organism evidence="11 12">
    <name type="scientific">Pollutimonas nitritireducens</name>
    <dbReference type="NCBI Taxonomy" id="2045209"/>
    <lineage>
        <taxon>Bacteria</taxon>
        <taxon>Pseudomonadati</taxon>
        <taxon>Pseudomonadota</taxon>
        <taxon>Betaproteobacteria</taxon>
        <taxon>Burkholderiales</taxon>
        <taxon>Alcaligenaceae</taxon>
        <taxon>Pollutimonas</taxon>
    </lineage>
</organism>
<accession>A0A2N4UKA8</accession>
<dbReference type="InterPro" id="IPR003730">
    <property type="entry name" value="Cu_polyphenol_OxRdtase"/>
</dbReference>
<keyword evidence="5" id="KW-0378">Hydrolase</keyword>
<evidence type="ECO:0000256" key="6">
    <source>
        <dbReference type="ARBA" id="ARBA00022833"/>
    </source>
</evidence>
<evidence type="ECO:0000256" key="10">
    <source>
        <dbReference type="RuleBase" id="RU361274"/>
    </source>
</evidence>
<evidence type="ECO:0000256" key="8">
    <source>
        <dbReference type="ARBA" id="ARBA00048968"/>
    </source>
</evidence>
<dbReference type="Proteomes" id="UP000234328">
    <property type="component" value="Unassembled WGS sequence"/>
</dbReference>
<dbReference type="Gene3D" id="3.60.140.10">
    <property type="entry name" value="CNF1/YfiH-like putative cysteine hydrolases"/>
    <property type="match status" value="1"/>
</dbReference>
<evidence type="ECO:0000256" key="5">
    <source>
        <dbReference type="ARBA" id="ARBA00022801"/>
    </source>
</evidence>
<evidence type="ECO:0000256" key="9">
    <source>
        <dbReference type="ARBA" id="ARBA00049893"/>
    </source>
</evidence>
<keyword evidence="6" id="KW-0862">Zinc</keyword>
<dbReference type="OrthoDB" id="4279at2"/>
<evidence type="ECO:0000256" key="2">
    <source>
        <dbReference type="ARBA" id="ARBA00007353"/>
    </source>
</evidence>
<dbReference type="InterPro" id="IPR038371">
    <property type="entry name" value="Cu_polyphenol_OxRdtase_sf"/>
</dbReference>
<comment type="catalytic activity">
    <reaction evidence="7">
        <text>adenosine + H2O + H(+) = inosine + NH4(+)</text>
        <dbReference type="Rhea" id="RHEA:24408"/>
        <dbReference type="ChEBI" id="CHEBI:15377"/>
        <dbReference type="ChEBI" id="CHEBI:15378"/>
        <dbReference type="ChEBI" id="CHEBI:16335"/>
        <dbReference type="ChEBI" id="CHEBI:17596"/>
        <dbReference type="ChEBI" id="CHEBI:28938"/>
        <dbReference type="EC" id="3.5.4.4"/>
    </reaction>
    <physiologicalReaction direction="left-to-right" evidence="7">
        <dbReference type="Rhea" id="RHEA:24409"/>
    </physiologicalReaction>
</comment>
<dbReference type="AlphaFoldDB" id="A0A2N4UKA8"/>
<dbReference type="GO" id="GO:0016787">
    <property type="term" value="F:hydrolase activity"/>
    <property type="evidence" value="ECO:0007669"/>
    <property type="project" value="UniProtKB-KW"/>
</dbReference>
<dbReference type="EMBL" id="PDNV01000002">
    <property type="protein sequence ID" value="PLC55456.1"/>
    <property type="molecule type" value="Genomic_DNA"/>
</dbReference>
<dbReference type="SUPFAM" id="SSF64438">
    <property type="entry name" value="CNF1/YfiH-like putative cysteine hydrolases"/>
    <property type="match status" value="1"/>
</dbReference>
<keyword evidence="12" id="KW-1185">Reference proteome</keyword>
<reference evidence="11 12" key="1">
    <citation type="submission" date="2017-10" db="EMBL/GenBank/DDBJ databases">
        <title>Two draft genome sequences of Pusillimonas sp. strains isolated from a nitrate- and radionuclide-contaminated groundwater in Russia.</title>
        <authorList>
            <person name="Grouzdev D.S."/>
            <person name="Tourova T.P."/>
            <person name="Goeva M.A."/>
            <person name="Babich T.L."/>
            <person name="Sokolova D.S."/>
            <person name="Abdullin R."/>
            <person name="Poltaraus A.B."/>
            <person name="Toshchakov S.V."/>
            <person name="Nazina T.N."/>
        </authorList>
    </citation>
    <scope>NUCLEOTIDE SEQUENCE [LARGE SCALE GENOMIC DNA]</scope>
    <source>
        <strain evidence="11 12">JR1/69-2-13</strain>
    </source>
</reference>
<keyword evidence="3" id="KW-0808">Transferase</keyword>
<evidence type="ECO:0000256" key="1">
    <source>
        <dbReference type="ARBA" id="ARBA00000553"/>
    </source>
</evidence>
<name>A0A2N4UKA8_9BURK</name>
<proteinExistence type="inferred from homology"/>
<evidence type="ECO:0000256" key="7">
    <source>
        <dbReference type="ARBA" id="ARBA00047989"/>
    </source>
</evidence>
<evidence type="ECO:0000256" key="3">
    <source>
        <dbReference type="ARBA" id="ARBA00022679"/>
    </source>
</evidence>
<dbReference type="PANTHER" id="PTHR30616:SF2">
    <property type="entry name" value="PURINE NUCLEOSIDE PHOSPHORYLASE LACC1"/>
    <property type="match status" value="1"/>
</dbReference>
<gene>
    <name evidence="11" type="ORF">CR155_02865</name>
</gene>
<comment type="catalytic activity">
    <reaction evidence="9">
        <text>S-methyl-5'-thioadenosine + phosphate = 5-(methylsulfanyl)-alpha-D-ribose 1-phosphate + adenine</text>
        <dbReference type="Rhea" id="RHEA:11852"/>
        <dbReference type="ChEBI" id="CHEBI:16708"/>
        <dbReference type="ChEBI" id="CHEBI:17509"/>
        <dbReference type="ChEBI" id="CHEBI:43474"/>
        <dbReference type="ChEBI" id="CHEBI:58533"/>
        <dbReference type="EC" id="2.4.2.28"/>
    </reaction>
    <physiologicalReaction direction="left-to-right" evidence="9">
        <dbReference type="Rhea" id="RHEA:11853"/>
    </physiologicalReaction>
</comment>
<evidence type="ECO:0000256" key="4">
    <source>
        <dbReference type="ARBA" id="ARBA00022723"/>
    </source>
</evidence>
<dbReference type="CDD" id="cd16833">
    <property type="entry name" value="YfiH"/>
    <property type="match status" value="1"/>
</dbReference>
<protein>
    <recommendedName>
        <fullName evidence="10">Purine nucleoside phosphorylase</fullName>
    </recommendedName>
</protein>
<comment type="catalytic activity">
    <reaction evidence="8">
        <text>adenosine + phosphate = alpha-D-ribose 1-phosphate + adenine</text>
        <dbReference type="Rhea" id="RHEA:27642"/>
        <dbReference type="ChEBI" id="CHEBI:16335"/>
        <dbReference type="ChEBI" id="CHEBI:16708"/>
        <dbReference type="ChEBI" id="CHEBI:43474"/>
        <dbReference type="ChEBI" id="CHEBI:57720"/>
        <dbReference type="EC" id="2.4.2.1"/>
    </reaction>
    <physiologicalReaction direction="left-to-right" evidence="8">
        <dbReference type="Rhea" id="RHEA:27643"/>
    </physiologicalReaction>
</comment>
<keyword evidence="4" id="KW-0479">Metal-binding</keyword>
<dbReference type="GO" id="GO:0005507">
    <property type="term" value="F:copper ion binding"/>
    <property type="evidence" value="ECO:0007669"/>
    <property type="project" value="TreeGrafter"/>
</dbReference>
<comment type="similarity">
    <text evidence="2 10">Belongs to the purine nucleoside phosphorylase YfiH/LACC1 family.</text>
</comment>
<evidence type="ECO:0000313" key="12">
    <source>
        <dbReference type="Proteomes" id="UP000234328"/>
    </source>
</evidence>